<feature type="coiled-coil region" evidence="2">
    <location>
        <begin position="133"/>
        <end position="160"/>
    </location>
</feature>
<reference evidence="5 6" key="1">
    <citation type="journal article" date="2023" name="Plants (Basel)">
        <title>Bridging the Gap: Combining Genomics and Transcriptomics Approaches to Understand Stylosanthes scabra, an Orphan Legume from the Brazilian Caatinga.</title>
        <authorList>
            <person name="Ferreira-Neto J.R.C."/>
            <person name="da Silva M.D."/>
            <person name="Binneck E."/>
            <person name="de Melo N.F."/>
            <person name="da Silva R.H."/>
            <person name="de Melo A.L.T.M."/>
            <person name="Pandolfi V."/>
            <person name="Bustamante F.O."/>
            <person name="Brasileiro-Vidal A.C."/>
            <person name="Benko-Iseppon A.M."/>
        </authorList>
    </citation>
    <scope>NUCLEOTIDE SEQUENCE [LARGE SCALE GENOMIC DNA]</scope>
    <source>
        <tissue evidence="5">Leaves</tissue>
    </source>
</reference>
<evidence type="ECO:0000313" key="5">
    <source>
        <dbReference type="EMBL" id="MED6180649.1"/>
    </source>
</evidence>
<dbReference type="PROSITE" id="PS50089">
    <property type="entry name" value="ZF_RING_2"/>
    <property type="match status" value="1"/>
</dbReference>
<feature type="domain" description="RING-type" evidence="4">
    <location>
        <begin position="205"/>
        <end position="244"/>
    </location>
</feature>
<keyword evidence="1" id="KW-0863">Zinc-finger</keyword>
<protein>
    <recommendedName>
        <fullName evidence="4">RING-type domain-containing protein</fullName>
    </recommendedName>
</protein>
<dbReference type="InterPro" id="IPR013083">
    <property type="entry name" value="Znf_RING/FYVE/PHD"/>
</dbReference>
<keyword evidence="1" id="KW-0862">Zinc</keyword>
<gene>
    <name evidence="5" type="ORF">PIB30_011955</name>
</gene>
<dbReference type="Gene3D" id="3.30.40.10">
    <property type="entry name" value="Zinc/RING finger domain, C3HC4 (zinc finger)"/>
    <property type="match status" value="1"/>
</dbReference>
<dbReference type="EMBL" id="JASCZI010181272">
    <property type="protein sequence ID" value="MED6180649.1"/>
    <property type="molecule type" value="Genomic_DNA"/>
</dbReference>
<dbReference type="CDD" id="cd16647">
    <property type="entry name" value="mRING-HC-C3HC5_NEU1"/>
    <property type="match status" value="1"/>
</dbReference>
<name>A0ABU6W4D2_9FABA</name>
<keyword evidence="1" id="KW-0479">Metal-binding</keyword>
<dbReference type="PANTHER" id="PTHR46519">
    <property type="entry name" value="RING/U-BOX SUPERFAMILY PROTEIN"/>
    <property type="match status" value="1"/>
</dbReference>
<proteinExistence type="predicted"/>
<accession>A0ABU6W4D2</accession>
<feature type="compositionally biased region" description="Polar residues" evidence="3">
    <location>
        <begin position="176"/>
        <end position="185"/>
    </location>
</feature>
<evidence type="ECO:0000259" key="4">
    <source>
        <dbReference type="PROSITE" id="PS50089"/>
    </source>
</evidence>
<comment type="caution">
    <text evidence="5">The sequence shown here is derived from an EMBL/GenBank/DDBJ whole genome shotgun (WGS) entry which is preliminary data.</text>
</comment>
<evidence type="ECO:0000256" key="3">
    <source>
        <dbReference type="SAM" id="MobiDB-lite"/>
    </source>
</evidence>
<sequence length="257" mass="29786">MKYMILNEVFFSVCRRSVSNLLRSSFRESLDQLIQSYVERQSHANVEWELQEATTPSSPSAEQGLEQQNRDPIVDTQNAVNSSLRRQPLPPPPPPAPIWDRRPAPIWDRRSRHDRWSHHDINNQRLGMEWDVINDLRVDMVRLQQRMNNMQRMLETCMDMQLELQRSIRQEVSAALNRSTGSSGTRNHDSPDDTSRWECVRKGLCCICCESNIDSLLYRCGHMCTCSNCANDLHRSGRKCPMCQAPVVEVIRAYSIL</sequence>
<feature type="compositionally biased region" description="Pro residues" evidence="3">
    <location>
        <begin position="88"/>
        <end position="97"/>
    </location>
</feature>
<dbReference type="InterPro" id="IPR001841">
    <property type="entry name" value="Znf_RING"/>
</dbReference>
<dbReference type="Pfam" id="PF13920">
    <property type="entry name" value="zf-C3HC4_3"/>
    <property type="match status" value="1"/>
</dbReference>
<dbReference type="Proteomes" id="UP001341840">
    <property type="component" value="Unassembled WGS sequence"/>
</dbReference>
<evidence type="ECO:0000313" key="6">
    <source>
        <dbReference type="Proteomes" id="UP001341840"/>
    </source>
</evidence>
<dbReference type="SUPFAM" id="SSF57850">
    <property type="entry name" value="RING/U-box"/>
    <property type="match status" value="1"/>
</dbReference>
<organism evidence="5 6">
    <name type="scientific">Stylosanthes scabra</name>
    <dbReference type="NCBI Taxonomy" id="79078"/>
    <lineage>
        <taxon>Eukaryota</taxon>
        <taxon>Viridiplantae</taxon>
        <taxon>Streptophyta</taxon>
        <taxon>Embryophyta</taxon>
        <taxon>Tracheophyta</taxon>
        <taxon>Spermatophyta</taxon>
        <taxon>Magnoliopsida</taxon>
        <taxon>eudicotyledons</taxon>
        <taxon>Gunneridae</taxon>
        <taxon>Pentapetalae</taxon>
        <taxon>rosids</taxon>
        <taxon>fabids</taxon>
        <taxon>Fabales</taxon>
        <taxon>Fabaceae</taxon>
        <taxon>Papilionoideae</taxon>
        <taxon>50 kb inversion clade</taxon>
        <taxon>dalbergioids sensu lato</taxon>
        <taxon>Dalbergieae</taxon>
        <taxon>Pterocarpus clade</taxon>
        <taxon>Stylosanthes</taxon>
    </lineage>
</organism>
<feature type="region of interest" description="Disordered" evidence="3">
    <location>
        <begin position="174"/>
        <end position="193"/>
    </location>
</feature>
<keyword evidence="6" id="KW-1185">Reference proteome</keyword>
<feature type="region of interest" description="Disordered" evidence="3">
    <location>
        <begin position="81"/>
        <end position="103"/>
    </location>
</feature>
<evidence type="ECO:0000256" key="1">
    <source>
        <dbReference type="PROSITE-ProRule" id="PRU00175"/>
    </source>
</evidence>
<evidence type="ECO:0000256" key="2">
    <source>
        <dbReference type="SAM" id="Coils"/>
    </source>
</evidence>
<keyword evidence="2" id="KW-0175">Coiled coil</keyword>
<dbReference type="PANTHER" id="PTHR46519:SF10">
    <property type="entry name" value="PROTEIN, PUTATIVE-RELATED"/>
    <property type="match status" value="1"/>
</dbReference>